<dbReference type="RefSeq" id="WP_289960445.1">
    <property type="nucleotide sequence ID" value="NZ_JAUEOZ010000001.1"/>
</dbReference>
<organism evidence="2 3">
    <name type="scientific">Vibrio agarivorans</name>
    <dbReference type="NCBI Taxonomy" id="153622"/>
    <lineage>
        <taxon>Bacteria</taxon>
        <taxon>Pseudomonadati</taxon>
        <taxon>Pseudomonadota</taxon>
        <taxon>Gammaproteobacteria</taxon>
        <taxon>Vibrionales</taxon>
        <taxon>Vibrionaceae</taxon>
        <taxon>Vibrio</taxon>
    </lineage>
</organism>
<keyword evidence="1" id="KW-0472">Membrane</keyword>
<keyword evidence="3" id="KW-1185">Reference proteome</keyword>
<name>A0ABT7XWI6_9VIBR</name>
<dbReference type="Proteomes" id="UP001169719">
    <property type="component" value="Unassembled WGS sequence"/>
</dbReference>
<reference evidence="2" key="1">
    <citation type="submission" date="2024-05" db="EMBL/GenBank/DDBJ databases">
        <title>Genome Sequences of Four Agar- Degrading Marine Bacteria.</title>
        <authorList>
            <person name="Phillips E.K."/>
            <person name="Shaffer J.C."/>
            <person name="Henson M.W."/>
            <person name="Temperton B."/>
            <person name="Thrash C.J."/>
            <person name="Martin M.O."/>
        </authorList>
    </citation>
    <scope>NUCLEOTIDE SEQUENCE</scope>
    <source>
        <strain evidence="2">EKP203</strain>
    </source>
</reference>
<evidence type="ECO:0008006" key="4">
    <source>
        <dbReference type="Google" id="ProtNLM"/>
    </source>
</evidence>
<evidence type="ECO:0000313" key="2">
    <source>
        <dbReference type="EMBL" id="MDN2480145.1"/>
    </source>
</evidence>
<sequence length="153" mass="17834">MANQRDRIQSAIWVCLVVSLIAAFFWSWRKMESPVTDVAYIVAGKRILEQANSYHQDWLLMKQPSTLVVNDKSLVMSNKGWVTPVDENGYNNCDYWWTVLYPKGEVFNGQLDRIEMIEDKDNLSCHFYYLSEHEIIISLVNGRIRIDVALTKI</sequence>
<accession>A0ABT7XWI6</accession>
<keyword evidence="1" id="KW-1133">Transmembrane helix</keyword>
<comment type="caution">
    <text evidence="2">The sequence shown here is derived from an EMBL/GenBank/DDBJ whole genome shotgun (WGS) entry which is preliminary data.</text>
</comment>
<keyword evidence="1" id="KW-0812">Transmembrane</keyword>
<protein>
    <recommendedName>
        <fullName evidence="4">MSHA biogenesis protein MshF</fullName>
    </recommendedName>
</protein>
<gene>
    <name evidence="2" type="ORF">QWJ08_01845</name>
</gene>
<evidence type="ECO:0000313" key="3">
    <source>
        <dbReference type="Proteomes" id="UP001169719"/>
    </source>
</evidence>
<dbReference type="EMBL" id="JAUEOZ010000001">
    <property type="protein sequence ID" value="MDN2480145.1"/>
    <property type="molecule type" value="Genomic_DNA"/>
</dbReference>
<proteinExistence type="predicted"/>
<feature type="transmembrane region" description="Helical" evidence="1">
    <location>
        <begin position="12"/>
        <end position="28"/>
    </location>
</feature>
<evidence type="ECO:0000256" key="1">
    <source>
        <dbReference type="SAM" id="Phobius"/>
    </source>
</evidence>